<proteinExistence type="predicted"/>
<name>A0A200Q4G4_MACCD</name>
<dbReference type="PRINTS" id="PR01217">
    <property type="entry name" value="PRICHEXTENSN"/>
</dbReference>
<evidence type="ECO:0000313" key="3">
    <source>
        <dbReference type="Proteomes" id="UP000195402"/>
    </source>
</evidence>
<organism evidence="2 3">
    <name type="scientific">Macleaya cordata</name>
    <name type="common">Five-seeded plume-poppy</name>
    <name type="synonym">Bocconia cordata</name>
    <dbReference type="NCBI Taxonomy" id="56857"/>
    <lineage>
        <taxon>Eukaryota</taxon>
        <taxon>Viridiplantae</taxon>
        <taxon>Streptophyta</taxon>
        <taxon>Embryophyta</taxon>
        <taxon>Tracheophyta</taxon>
        <taxon>Spermatophyta</taxon>
        <taxon>Magnoliopsida</taxon>
        <taxon>Ranunculales</taxon>
        <taxon>Papaveraceae</taxon>
        <taxon>Papaveroideae</taxon>
        <taxon>Macleaya</taxon>
    </lineage>
</organism>
<feature type="compositionally biased region" description="Pro residues" evidence="1">
    <location>
        <begin position="88"/>
        <end position="170"/>
    </location>
</feature>
<reference evidence="2 3" key="1">
    <citation type="journal article" date="2017" name="Mol. Plant">
        <title>The Genome of Medicinal Plant Macleaya cordata Provides New Insights into Benzylisoquinoline Alkaloids Metabolism.</title>
        <authorList>
            <person name="Liu X."/>
            <person name="Liu Y."/>
            <person name="Huang P."/>
            <person name="Ma Y."/>
            <person name="Qing Z."/>
            <person name="Tang Q."/>
            <person name="Cao H."/>
            <person name="Cheng P."/>
            <person name="Zheng Y."/>
            <person name="Yuan Z."/>
            <person name="Zhou Y."/>
            <person name="Liu J."/>
            <person name="Tang Z."/>
            <person name="Zhuo Y."/>
            <person name="Zhang Y."/>
            <person name="Yu L."/>
            <person name="Huang J."/>
            <person name="Yang P."/>
            <person name="Peng Q."/>
            <person name="Zhang J."/>
            <person name="Jiang W."/>
            <person name="Zhang Z."/>
            <person name="Lin K."/>
            <person name="Ro D.K."/>
            <person name="Chen X."/>
            <person name="Xiong X."/>
            <person name="Shang Y."/>
            <person name="Huang S."/>
            <person name="Zeng J."/>
        </authorList>
    </citation>
    <scope>NUCLEOTIDE SEQUENCE [LARGE SCALE GENOMIC DNA]</scope>
    <source>
        <strain evidence="3">cv. BLH2017</strain>
        <tissue evidence="2">Root</tissue>
    </source>
</reference>
<feature type="compositionally biased region" description="Pro residues" evidence="1">
    <location>
        <begin position="45"/>
        <end position="57"/>
    </location>
</feature>
<keyword evidence="3" id="KW-1185">Reference proteome</keyword>
<accession>A0A200Q4G4</accession>
<protein>
    <submittedName>
        <fullName evidence="2">Uncharacterized protein</fullName>
    </submittedName>
</protein>
<gene>
    <name evidence="2" type="ORF">BVC80_441g122</name>
</gene>
<feature type="region of interest" description="Disordered" evidence="1">
    <location>
        <begin position="35"/>
        <end position="170"/>
    </location>
</feature>
<dbReference type="AlphaFoldDB" id="A0A200Q4G4"/>
<dbReference type="InParanoid" id="A0A200Q4G4"/>
<dbReference type="OMA" id="YDSISDP"/>
<evidence type="ECO:0000313" key="2">
    <source>
        <dbReference type="EMBL" id="OVA05369.1"/>
    </source>
</evidence>
<comment type="caution">
    <text evidence="2">The sequence shown here is derived from an EMBL/GenBank/DDBJ whole genome shotgun (WGS) entry which is preliminary data.</text>
</comment>
<dbReference type="Proteomes" id="UP000195402">
    <property type="component" value="Unassembled WGS sequence"/>
</dbReference>
<dbReference type="EMBL" id="MVGT01003118">
    <property type="protein sequence ID" value="OVA05369.1"/>
    <property type="molecule type" value="Genomic_DNA"/>
</dbReference>
<evidence type="ECO:0000256" key="1">
    <source>
        <dbReference type="SAM" id="MobiDB-lite"/>
    </source>
</evidence>
<sequence length="170" mass="18251">MRNKLYYQVYPQITNTTTATAGNLMMISSTSQHLSYYDSISDPPGKTPPEFPSPTTPQEPSFPEEMPVIHTPPEMDPIPPEKIAEPPQWTPGPDLPGPDFPGPPLPSPPTPDIPLPPPDILPPQPPDDLPPRPPGIVPPPSTPPDIMPPPWTPPPPPPPLPSIPPTGPFG</sequence>